<name>A0ABW3CVH8_9FLAO</name>
<dbReference type="Proteomes" id="UP001596978">
    <property type="component" value="Unassembled WGS sequence"/>
</dbReference>
<dbReference type="Pfam" id="PF13524">
    <property type="entry name" value="Glyco_trans_1_2"/>
    <property type="match status" value="1"/>
</dbReference>
<dbReference type="Gene3D" id="3.40.50.2000">
    <property type="entry name" value="Glycogen Phosphorylase B"/>
    <property type="match status" value="1"/>
</dbReference>
<feature type="domain" description="Spore protein YkvP/CgeB glycosyl transferase-like" evidence="1">
    <location>
        <begin position="255"/>
        <end position="376"/>
    </location>
</feature>
<dbReference type="SUPFAM" id="SSF53756">
    <property type="entry name" value="UDP-Glycosyltransferase/glycogen phosphorylase"/>
    <property type="match status" value="1"/>
</dbReference>
<organism evidence="2 3">
    <name type="scientific">Sungkyunkwania multivorans</name>
    <dbReference type="NCBI Taxonomy" id="1173618"/>
    <lineage>
        <taxon>Bacteria</taxon>
        <taxon>Pseudomonadati</taxon>
        <taxon>Bacteroidota</taxon>
        <taxon>Flavobacteriia</taxon>
        <taxon>Flavobacteriales</taxon>
        <taxon>Flavobacteriaceae</taxon>
        <taxon>Sungkyunkwania</taxon>
    </lineage>
</organism>
<keyword evidence="2" id="KW-0328">Glycosyltransferase</keyword>
<comment type="caution">
    <text evidence="2">The sequence shown here is derived from an EMBL/GenBank/DDBJ whole genome shotgun (WGS) entry which is preliminary data.</text>
</comment>
<evidence type="ECO:0000313" key="3">
    <source>
        <dbReference type="Proteomes" id="UP001596978"/>
    </source>
</evidence>
<gene>
    <name evidence="2" type="ORF">ACFQ1M_00585</name>
</gene>
<dbReference type="GO" id="GO:0016757">
    <property type="term" value="F:glycosyltransferase activity"/>
    <property type="evidence" value="ECO:0007669"/>
    <property type="project" value="UniProtKB-KW"/>
</dbReference>
<proteinExistence type="predicted"/>
<dbReference type="RefSeq" id="WP_386402387.1">
    <property type="nucleotide sequence ID" value="NZ_JBHTJH010000001.1"/>
</dbReference>
<dbReference type="InterPro" id="IPR055259">
    <property type="entry name" value="YkvP/CgeB_Glyco_trans-like"/>
</dbReference>
<evidence type="ECO:0000259" key="1">
    <source>
        <dbReference type="Pfam" id="PF13524"/>
    </source>
</evidence>
<keyword evidence="2" id="KW-0808">Transferase</keyword>
<accession>A0ABW3CVH8</accession>
<keyword evidence="3" id="KW-1185">Reference proteome</keyword>
<protein>
    <submittedName>
        <fullName evidence="2">Glycosyltransferase</fullName>
        <ecNumber evidence="2">2.4.-.-</ecNumber>
    </submittedName>
</protein>
<dbReference type="EMBL" id="JBHTJH010000001">
    <property type="protein sequence ID" value="MFD0860686.1"/>
    <property type="molecule type" value="Genomic_DNA"/>
</dbReference>
<dbReference type="EC" id="2.4.-.-" evidence="2"/>
<evidence type="ECO:0000313" key="2">
    <source>
        <dbReference type="EMBL" id="MFD0860686.1"/>
    </source>
</evidence>
<sequence length="384" mass="44920">MKILLVGEYSGFHNALKNGLESLGHEVLVIGNRDGFKRFPVDEEIDSIWFKRYWLLRKLKNALYLAFHIDISSFELRYRFNKIKPTLKNFDIVQLINSCPFVSLPKTERKLLEYIFDNNKDHFLIAGGTETPWMEYLFNEHKAYSIITPMFEDPTLKAHYASALKYLKPRYKEHYNFVFQNIRKIIPIDCDYVMAYRGNEKVVSLIPTPMDLEKLHYKRLEFEGPIIIFCGINTTNQYAKGIPYFLKALDILKEQYGNKIQIKVTRDLPYSEYINAYDDAHILLDQCLSYDQGYNGREAMARGKIVVSGAGDLWKETYRIDELEMPLIPAKPDVDYLVEAISKMIENPAEMEAMSQRARDFIHQHHDHIAVAKKYLAAWGFPEE</sequence>
<reference evidence="3" key="1">
    <citation type="journal article" date="2019" name="Int. J. Syst. Evol. Microbiol.">
        <title>The Global Catalogue of Microorganisms (GCM) 10K type strain sequencing project: providing services to taxonomists for standard genome sequencing and annotation.</title>
        <authorList>
            <consortium name="The Broad Institute Genomics Platform"/>
            <consortium name="The Broad Institute Genome Sequencing Center for Infectious Disease"/>
            <person name="Wu L."/>
            <person name="Ma J."/>
        </authorList>
    </citation>
    <scope>NUCLEOTIDE SEQUENCE [LARGE SCALE GENOMIC DNA]</scope>
    <source>
        <strain evidence="3">CCUG 62952</strain>
    </source>
</reference>